<evidence type="ECO:0000256" key="1">
    <source>
        <dbReference type="SAM" id="Phobius"/>
    </source>
</evidence>
<organism evidence="2 3">
    <name type="scientific">Duganella rivi</name>
    <dbReference type="NCBI Taxonomy" id="2666083"/>
    <lineage>
        <taxon>Bacteria</taxon>
        <taxon>Pseudomonadati</taxon>
        <taxon>Pseudomonadota</taxon>
        <taxon>Betaproteobacteria</taxon>
        <taxon>Burkholderiales</taxon>
        <taxon>Oxalobacteraceae</taxon>
        <taxon>Telluria group</taxon>
        <taxon>Duganella</taxon>
    </lineage>
</organism>
<comment type="caution">
    <text evidence="2">The sequence shown here is derived from an EMBL/GenBank/DDBJ whole genome shotgun (WGS) entry which is preliminary data.</text>
</comment>
<dbReference type="AlphaFoldDB" id="A0A7X4GR16"/>
<feature type="transmembrane region" description="Helical" evidence="1">
    <location>
        <begin position="110"/>
        <end position="132"/>
    </location>
</feature>
<dbReference type="Proteomes" id="UP000450012">
    <property type="component" value="Unassembled WGS sequence"/>
</dbReference>
<sequence>MLLHSCNEMVQPETFVLFVGYAQGHFAPHTWFGHFMSDWGGRLAYAGVIMVLWAVIEYILKKRGYVIWVPSSNNGDALRPKLPIAAIVSGAIAAFITAGVVSWATPDGNLVVTLVPAIEVGLAVLGLTTWLVRLAAQR</sequence>
<gene>
    <name evidence="2" type="ORF">GTP45_09585</name>
</gene>
<evidence type="ECO:0000313" key="2">
    <source>
        <dbReference type="EMBL" id="MYM67079.1"/>
    </source>
</evidence>
<keyword evidence="3" id="KW-1185">Reference proteome</keyword>
<proteinExistence type="predicted"/>
<feature type="transmembrane region" description="Helical" evidence="1">
    <location>
        <begin position="82"/>
        <end position="104"/>
    </location>
</feature>
<accession>A0A7X4GR16</accession>
<name>A0A7X4GR16_9BURK</name>
<keyword evidence="1" id="KW-0812">Transmembrane</keyword>
<feature type="transmembrane region" description="Helical" evidence="1">
    <location>
        <begin position="43"/>
        <end position="61"/>
    </location>
</feature>
<dbReference type="EMBL" id="WWCK01000003">
    <property type="protein sequence ID" value="MYM67079.1"/>
    <property type="molecule type" value="Genomic_DNA"/>
</dbReference>
<reference evidence="2 3" key="1">
    <citation type="submission" date="2019-12" db="EMBL/GenBank/DDBJ databases">
        <title>Novel species isolated from a subtropical stream in China.</title>
        <authorList>
            <person name="Lu H."/>
        </authorList>
    </citation>
    <scope>NUCLEOTIDE SEQUENCE [LARGE SCALE GENOMIC DNA]</scope>
    <source>
        <strain evidence="2 3">FT55W</strain>
    </source>
</reference>
<keyword evidence="1" id="KW-0472">Membrane</keyword>
<evidence type="ECO:0000313" key="3">
    <source>
        <dbReference type="Proteomes" id="UP000450012"/>
    </source>
</evidence>
<keyword evidence="1" id="KW-1133">Transmembrane helix</keyword>
<protein>
    <submittedName>
        <fullName evidence="2">Uncharacterized protein</fullName>
    </submittedName>
</protein>
<dbReference type="RefSeq" id="WP_161013650.1">
    <property type="nucleotide sequence ID" value="NZ_WWCK01000003.1"/>
</dbReference>